<evidence type="ECO:0000256" key="1">
    <source>
        <dbReference type="SAM" id="MobiDB-lite"/>
    </source>
</evidence>
<dbReference type="Proteomes" id="UP001215503">
    <property type="component" value="Unassembled WGS sequence"/>
</dbReference>
<feature type="region of interest" description="Disordered" evidence="1">
    <location>
        <begin position="348"/>
        <end position="367"/>
    </location>
</feature>
<dbReference type="SUPFAM" id="SSF51197">
    <property type="entry name" value="Clavaminate synthase-like"/>
    <property type="match status" value="1"/>
</dbReference>
<evidence type="ECO:0000313" key="3">
    <source>
        <dbReference type="Proteomes" id="UP001215503"/>
    </source>
</evidence>
<dbReference type="GO" id="GO:0051213">
    <property type="term" value="F:dioxygenase activity"/>
    <property type="evidence" value="ECO:0007669"/>
    <property type="project" value="UniProtKB-KW"/>
</dbReference>
<keyword evidence="2" id="KW-0223">Dioxygenase</keyword>
<dbReference type="Gene3D" id="2.60.120.620">
    <property type="entry name" value="q2cbj1_9rhob like domain"/>
    <property type="match status" value="1"/>
</dbReference>
<keyword evidence="2" id="KW-0560">Oxidoreductase</keyword>
<keyword evidence="3" id="KW-1185">Reference proteome</keyword>
<dbReference type="Pfam" id="PF05721">
    <property type="entry name" value="PhyH"/>
    <property type="match status" value="1"/>
</dbReference>
<accession>A0ABT5YQ78</accession>
<sequence>MAPIERSHARAGLLRQISAPLYLPTVLTGAKSFADNPVIGSPLLNRWGLHTGRIRLARAMSELRRLPLTLRVSAEDRAAFRRDGFILKENFLPQDHFERLNREVRTFKGPGWECHQGDTITHRILLDQETLSDLPATRAFIEHPTYRRLLAWSGARAGAPVFYIQRILNHLREGAPDPQRHLHTDTFHPTVKAWLFLDDVDERKGPFTYVPGSHRFTRQRLAAEYRRSLTARHDPLRYSARGSFRWSEQDLEELGLPAPKAFAVPRNTLVIADTSGIHCRGEASDPGVRLEIWAFSRISPFWPLSLPAVGPITRLRDRLVRSYLDHQDSKARRRGKLPSWRRVDGERLAGLGDPKVSTGVATSEREA</sequence>
<reference evidence="2 3" key="1">
    <citation type="submission" date="2023-03" db="EMBL/GenBank/DDBJ databases">
        <title>Fodinicurvata sp. CAU 1616 isolated from sea sendiment.</title>
        <authorList>
            <person name="Kim W."/>
        </authorList>
    </citation>
    <scope>NUCLEOTIDE SEQUENCE [LARGE SCALE GENOMIC DNA]</scope>
    <source>
        <strain evidence="2 3">CAU 1616</strain>
    </source>
</reference>
<dbReference type="InterPro" id="IPR008775">
    <property type="entry name" value="Phytyl_CoA_dOase-like"/>
</dbReference>
<comment type="caution">
    <text evidence="2">The sequence shown here is derived from an EMBL/GenBank/DDBJ whole genome shotgun (WGS) entry which is preliminary data.</text>
</comment>
<name>A0ABT5YQ78_9PROT</name>
<gene>
    <name evidence="2" type="ORF">P2G67_14205</name>
</gene>
<proteinExistence type="predicted"/>
<organism evidence="2 3">
    <name type="scientific">Aquibaculum arenosum</name>
    <dbReference type="NCBI Taxonomy" id="3032591"/>
    <lineage>
        <taxon>Bacteria</taxon>
        <taxon>Pseudomonadati</taxon>
        <taxon>Pseudomonadota</taxon>
        <taxon>Alphaproteobacteria</taxon>
        <taxon>Rhodospirillales</taxon>
        <taxon>Rhodovibrionaceae</taxon>
        <taxon>Aquibaculum</taxon>
    </lineage>
</organism>
<evidence type="ECO:0000313" key="2">
    <source>
        <dbReference type="EMBL" id="MDF2097130.1"/>
    </source>
</evidence>
<dbReference type="RefSeq" id="WP_275823905.1">
    <property type="nucleotide sequence ID" value="NZ_JARHUD010000009.1"/>
</dbReference>
<dbReference type="EMBL" id="JARHUD010000009">
    <property type="protein sequence ID" value="MDF2097130.1"/>
    <property type="molecule type" value="Genomic_DNA"/>
</dbReference>
<protein>
    <submittedName>
        <fullName evidence="2">Phytanoyl-CoA dioxygenase family protein</fullName>
    </submittedName>
</protein>